<organism evidence="2 3">
    <name type="scientific">Oxyplax ochracea nucleopolyhedrovirus</name>
    <dbReference type="NCBI Taxonomy" id="2083176"/>
    <lineage>
        <taxon>Viruses</taxon>
        <taxon>Viruses incertae sedis</taxon>
        <taxon>Naldaviricetes</taxon>
        <taxon>Lefavirales</taxon>
        <taxon>Baculoviridae</taxon>
        <taxon>Alphabaculovirus</taxon>
        <taxon>Alphabaculovirus oxochraceae</taxon>
    </lineage>
</organism>
<keyword evidence="3" id="KW-1185">Reference proteome</keyword>
<dbReference type="InterPro" id="IPR009317">
    <property type="entry name" value="ChaB"/>
</dbReference>
<reference evidence="2 3" key="1">
    <citation type="journal article" date="2018" name="PLoS ONE">
        <title>Genome analysis of a novel Group I alphabaculovirus obtained from Oxyplax ochracea.</title>
        <authorList>
            <person name="Wang J."/>
            <person name="Hou D."/>
            <person name="Wang Q."/>
            <person name="Kuang W."/>
            <person name="Zhang L."/>
            <person name="Li J."/>
            <person name="Shen S."/>
            <person name="Deng F."/>
            <person name="Wang H."/>
            <person name="Hu Z."/>
            <person name="Wang M."/>
        </authorList>
    </citation>
    <scope>NUCLEOTIDE SEQUENCE [LARGE SCALE GENOMIC DNA]</scope>
    <source>
        <strain evidence="2">435</strain>
    </source>
</reference>
<name>A0A2L0WU56_9ABAC</name>
<protein>
    <submittedName>
        <fullName evidence="2">ChaB-like protein</fullName>
    </submittedName>
</protein>
<gene>
    <name evidence="2" type="ORF">Oxoc_ORF76</name>
</gene>
<evidence type="ECO:0000313" key="3">
    <source>
        <dbReference type="Proteomes" id="UP000297028"/>
    </source>
</evidence>
<dbReference type="Pfam" id="PF06150">
    <property type="entry name" value="ChaB"/>
    <property type="match status" value="1"/>
</dbReference>
<dbReference type="InterPro" id="IPR037205">
    <property type="entry name" value="ChaB_sf"/>
</dbReference>
<dbReference type="Gene3D" id="1.10.1740.70">
    <property type="entry name" value="ChaB"/>
    <property type="match status" value="1"/>
</dbReference>
<evidence type="ECO:0000256" key="1">
    <source>
        <dbReference type="SAM" id="MobiDB-lite"/>
    </source>
</evidence>
<feature type="region of interest" description="Disordered" evidence="1">
    <location>
        <begin position="58"/>
        <end position="78"/>
    </location>
</feature>
<dbReference type="Proteomes" id="UP000297028">
    <property type="component" value="Segment"/>
</dbReference>
<proteinExistence type="predicted"/>
<dbReference type="EMBL" id="MF143631">
    <property type="protein sequence ID" value="AVA31175.1"/>
    <property type="molecule type" value="Genomic_DNA"/>
</dbReference>
<dbReference type="SUPFAM" id="SSF140376">
    <property type="entry name" value="ChaB-like"/>
    <property type="match status" value="1"/>
</dbReference>
<sequence length="78" mass="9115">MIVVPKRFQNLPYNGKRIFKKFYDRSLKKFKSDSVALKLAYCAVRKKYFCVNGKWKVRPDANDTDTTSIDSSSLEEND</sequence>
<evidence type="ECO:0000313" key="2">
    <source>
        <dbReference type="EMBL" id="AVA31175.1"/>
    </source>
</evidence>
<accession>A0A2L0WU56</accession>